<gene>
    <name evidence="3" type="ORF">GCM10023156_10030</name>
</gene>
<keyword evidence="4" id="KW-1185">Reference proteome</keyword>
<dbReference type="PANTHER" id="PTHR35848:SF6">
    <property type="entry name" value="CUPIN TYPE-2 DOMAIN-CONTAINING PROTEIN"/>
    <property type="match status" value="1"/>
</dbReference>
<name>A0ABP8ME81_9BACT</name>
<dbReference type="RefSeq" id="WP_345320002.1">
    <property type="nucleotide sequence ID" value="NZ_BAABGA010000012.1"/>
</dbReference>
<sequence length="112" mass="12477">MQRRQLEFLSNFHVVAGNERSQAAVMVLAKGDTTGGPDNRHENSDQWLYVVSGEGEAVVQDKRYPLKSGTLLLIEQNETHEIINLGDSPLKTVNFYVPPAYRGREGSPPSHD</sequence>
<dbReference type="Pfam" id="PF07883">
    <property type="entry name" value="Cupin_2"/>
    <property type="match status" value="1"/>
</dbReference>
<dbReference type="EMBL" id="BAABGA010000012">
    <property type="protein sequence ID" value="GAA4447708.1"/>
    <property type="molecule type" value="Genomic_DNA"/>
</dbReference>
<dbReference type="InterPro" id="IPR011051">
    <property type="entry name" value="RmlC_Cupin_sf"/>
</dbReference>
<dbReference type="Gene3D" id="2.60.120.10">
    <property type="entry name" value="Jelly Rolls"/>
    <property type="match status" value="1"/>
</dbReference>
<dbReference type="InterPro" id="IPR013096">
    <property type="entry name" value="Cupin_2"/>
</dbReference>
<dbReference type="PANTHER" id="PTHR35848">
    <property type="entry name" value="OXALATE-BINDING PROTEIN"/>
    <property type="match status" value="1"/>
</dbReference>
<dbReference type="SUPFAM" id="SSF51182">
    <property type="entry name" value="RmlC-like cupins"/>
    <property type="match status" value="1"/>
</dbReference>
<protein>
    <submittedName>
        <fullName evidence="3">Cupin domain-containing protein</fullName>
    </submittedName>
</protein>
<proteinExistence type="predicted"/>
<evidence type="ECO:0000313" key="3">
    <source>
        <dbReference type="EMBL" id="GAA4447708.1"/>
    </source>
</evidence>
<organism evidence="3 4">
    <name type="scientific">Novipirellula rosea</name>
    <dbReference type="NCBI Taxonomy" id="1031540"/>
    <lineage>
        <taxon>Bacteria</taxon>
        <taxon>Pseudomonadati</taxon>
        <taxon>Planctomycetota</taxon>
        <taxon>Planctomycetia</taxon>
        <taxon>Pirellulales</taxon>
        <taxon>Pirellulaceae</taxon>
        <taxon>Novipirellula</taxon>
    </lineage>
</organism>
<feature type="domain" description="Cupin type-2" evidence="2">
    <location>
        <begin position="25"/>
        <end position="94"/>
    </location>
</feature>
<keyword evidence="1" id="KW-0479">Metal-binding</keyword>
<comment type="caution">
    <text evidence="3">The sequence shown here is derived from an EMBL/GenBank/DDBJ whole genome shotgun (WGS) entry which is preliminary data.</text>
</comment>
<evidence type="ECO:0000256" key="1">
    <source>
        <dbReference type="ARBA" id="ARBA00022723"/>
    </source>
</evidence>
<evidence type="ECO:0000313" key="4">
    <source>
        <dbReference type="Proteomes" id="UP001500840"/>
    </source>
</evidence>
<dbReference type="InterPro" id="IPR051610">
    <property type="entry name" value="GPI/OXD"/>
</dbReference>
<accession>A0ABP8ME81</accession>
<evidence type="ECO:0000259" key="2">
    <source>
        <dbReference type="Pfam" id="PF07883"/>
    </source>
</evidence>
<dbReference type="Proteomes" id="UP001500840">
    <property type="component" value="Unassembled WGS sequence"/>
</dbReference>
<reference evidence="4" key="1">
    <citation type="journal article" date="2019" name="Int. J. Syst. Evol. Microbiol.">
        <title>The Global Catalogue of Microorganisms (GCM) 10K type strain sequencing project: providing services to taxonomists for standard genome sequencing and annotation.</title>
        <authorList>
            <consortium name="The Broad Institute Genomics Platform"/>
            <consortium name="The Broad Institute Genome Sequencing Center for Infectious Disease"/>
            <person name="Wu L."/>
            <person name="Ma J."/>
        </authorList>
    </citation>
    <scope>NUCLEOTIDE SEQUENCE [LARGE SCALE GENOMIC DNA]</scope>
    <source>
        <strain evidence="4">JCM 17759</strain>
    </source>
</reference>
<dbReference type="InterPro" id="IPR014710">
    <property type="entry name" value="RmlC-like_jellyroll"/>
</dbReference>